<feature type="domain" description="Retrotransposon gag" evidence="2">
    <location>
        <begin position="105"/>
        <end position="197"/>
    </location>
</feature>
<evidence type="ECO:0000256" key="1">
    <source>
        <dbReference type="SAM" id="MobiDB-lite"/>
    </source>
</evidence>
<gene>
    <name evidence="3" type="ORF">POTOM_037213</name>
</gene>
<comment type="caution">
    <text evidence="3">The sequence shown here is derived from an EMBL/GenBank/DDBJ whole genome shotgun (WGS) entry which is preliminary data.</text>
</comment>
<dbReference type="Pfam" id="PF03732">
    <property type="entry name" value="Retrotrans_gag"/>
    <property type="match status" value="1"/>
</dbReference>
<evidence type="ECO:0000259" key="2">
    <source>
        <dbReference type="Pfam" id="PF03732"/>
    </source>
</evidence>
<dbReference type="OrthoDB" id="1934635at2759"/>
<dbReference type="EMBL" id="JAAWWB010000020">
    <property type="protein sequence ID" value="KAG6756914.1"/>
    <property type="molecule type" value="Genomic_DNA"/>
</dbReference>
<evidence type="ECO:0000313" key="4">
    <source>
        <dbReference type="Proteomes" id="UP000886885"/>
    </source>
</evidence>
<name>A0A8X7YTG9_POPTO</name>
<feature type="region of interest" description="Disordered" evidence="1">
    <location>
        <begin position="35"/>
        <end position="57"/>
    </location>
</feature>
<dbReference type="PANTHER" id="PTHR35046">
    <property type="entry name" value="ZINC KNUCKLE (CCHC-TYPE) FAMILY PROTEIN"/>
    <property type="match status" value="1"/>
</dbReference>
<organism evidence="3 4">
    <name type="scientific">Populus tomentosa</name>
    <name type="common">Chinese white poplar</name>
    <dbReference type="NCBI Taxonomy" id="118781"/>
    <lineage>
        <taxon>Eukaryota</taxon>
        <taxon>Viridiplantae</taxon>
        <taxon>Streptophyta</taxon>
        <taxon>Embryophyta</taxon>
        <taxon>Tracheophyta</taxon>
        <taxon>Spermatophyta</taxon>
        <taxon>Magnoliopsida</taxon>
        <taxon>eudicotyledons</taxon>
        <taxon>Gunneridae</taxon>
        <taxon>Pentapetalae</taxon>
        <taxon>rosids</taxon>
        <taxon>fabids</taxon>
        <taxon>Malpighiales</taxon>
        <taxon>Salicaceae</taxon>
        <taxon>Saliceae</taxon>
        <taxon>Populus</taxon>
    </lineage>
</organism>
<evidence type="ECO:0000313" key="3">
    <source>
        <dbReference type="EMBL" id="KAG6756914.1"/>
    </source>
</evidence>
<feature type="compositionally biased region" description="Acidic residues" evidence="1">
    <location>
        <begin position="40"/>
        <end position="51"/>
    </location>
</feature>
<keyword evidence="4" id="KW-1185">Reference proteome</keyword>
<proteinExistence type="predicted"/>
<sequence length="333" mass="39359">MMEQLIHRLDLMEERCTREEHGPFNRFGRSAIHRERLGDSDGDGYEEEGNQEFENHEPRVRRHRMKVEVPDFLGKLEPNAFEDWLTAIEDYFDWFVVSEDRKVRYVRMKLKGHARAWRGSVEEQLRRTRRPAISNWEEMKERLKEKYLPIDYEQMMFEEMLQLRQGSLSVDQFTDRFHELTVRSRVTETEQQTLARYRTRLLNDLRPAAGRKMMSWDSKSEFVPTSSTQRLPPVREQIRSGVSGDYKGKAKASNEGPQCYKCKGFCHYVLVCPTRDKKLAFICEKELLGEDTVDDTEEEEIVGSRLSEEEHLSAFELPSCVIHRILTGTRKEL</sequence>
<dbReference type="Proteomes" id="UP000886885">
    <property type="component" value="Chromosome 10D"/>
</dbReference>
<accession>A0A8X7YTG9</accession>
<dbReference type="PANTHER" id="PTHR35046:SF26">
    <property type="entry name" value="RNA-DIRECTED DNA POLYMERASE"/>
    <property type="match status" value="1"/>
</dbReference>
<dbReference type="AlphaFoldDB" id="A0A8X7YTG9"/>
<protein>
    <recommendedName>
        <fullName evidence="2">Retrotransposon gag domain-containing protein</fullName>
    </recommendedName>
</protein>
<reference evidence="3" key="1">
    <citation type="journal article" date="2020" name="bioRxiv">
        <title>Hybrid origin of Populus tomentosa Carr. identified through genome sequencing and phylogenomic analysis.</title>
        <authorList>
            <person name="An X."/>
            <person name="Gao K."/>
            <person name="Chen Z."/>
            <person name="Li J."/>
            <person name="Yang X."/>
            <person name="Yang X."/>
            <person name="Zhou J."/>
            <person name="Guo T."/>
            <person name="Zhao T."/>
            <person name="Huang S."/>
            <person name="Miao D."/>
            <person name="Khan W.U."/>
            <person name="Rao P."/>
            <person name="Ye M."/>
            <person name="Lei B."/>
            <person name="Liao W."/>
            <person name="Wang J."/>
            <person name="Ji L."/>
            <person name="Li Y."/>
            <person name="Guo B."/>
            <person name="Mustafa N.S."/>
            <person name="Li S."/>
            <person name="Yun Q."/>
            <person name="Keller S.R."/>
            <person name="Mao J."/>
            <person name="Zhang R."/>
            <person name="Strauss S.H."/>
        </authorList>
    </citation>
    <scope>NUCLEOTIDE SEQUENCE</scope>
    <source>
        <strain evidence="3">GM15</strain>
        <tissue evidence="3">Leaf</tissue>
    </source>
</reference>
<dbReference type="InterPro" id="IPR005162">
    <property type="entry name" value="Retrotrans_gag_dom"/>
</dbReference>